<feature type="region of interest" description="Disordered" evidence="1">
    <location>
        <begin position="345"/>
        <end position="372"/>
    </location>
</feature>
<feature type="compositionally biased region" description="Basic residues" evidence="1">
    <location>
        <begin position="98"/>
        <end position="107"/>
    </location>
</feature>
<gene>
    <name evidence="2" type="ORF">ONE63_010421</name>
</gene>
<feature type="compositionally biased region" description="Low complexity" evidence="1">
    <location>
        <begin position="13"/>
        <end position="46"/>
    </location>
</feature>
<feature type="compositionally biased region" description="Low complexity" evidence="1">
    <location>
        <begin position="142"/>
        <end position="164"/>
    </location>
</feature>
<feature type="region of interest" description="Disordered" evidence="1">
    <location>
        <begin position="1"/>
        <end position="329"/>
    </location>
</feature>
<feature type="compositionally biased region" description="Low complexity" evidence="1">
    <location>
        <begin position="81"/>
        <end position="94"/>
    </location>
</feature>
<proteinExistence type="predicted"/>
<feature type="compositionally biased region" description="Basic and acidic residues" evidence="1">
    <location>
        <begin position="65"/>
        <end position="79"/>
    </location>
</feature>
<name>A0AAV7XGI5_9NEOP</name>
<feature type="compositionally biased region" description="Basic and acidic residues" evidence="1">
    <location>
        <begin position="272"/>
        <end position="284"/>
    </location>
</feature>
<reference evidence="2" key="1">
    <citation type="submission" date="2022-12" db="EMBL/GenBank/DDBJ databases">
        <title>Chromosome-level genome assembly of the bean flower thrips Megalurothrips usitatus.</title>
        <authorList>
            <person name="Ma L."/>
            <person name="Liu Q."/>
            <person name="Li H."/>
            <person name="Cai W."/>
        </authorList>
    </citation>
    <scope>NUCLEOTIDE SEQUENCE</scope>
    <source>
        <strain evidence="2">Cailab_2022a</strain>
    </source>
</reference>
<evidence type="ECO:0000313" key="2">
    <source>
        <dbReference type="EMBL" id="KAJ1523865.1"/>
    </source>
</evidence>
<dbReference type="Proteomes" id="UP001075354">
    <property type="component" value="Chromosome 9"/>
</dbReference>
<dbReference type="EMBL" id="JAPTSV010000009">
    <property type="protein sequence ID" value="KAJ1523865.1"/>
    <property type="molecule type" value="Genomic_DNA"/>
</dbReference>
<feature type="compositionally biased region" description="Polar residues" evidence="1">
    <location>
        <begin position="1"/>
        <end position="10"/>
    </location>
</feature>
<evidence type="ECO:0000313" key="3">
    <source>
        <dbReference type="Proteomes" id="UP001075354"/>
    </source>
</evidence>
<comment type="caution">
    <text evidence="2">The sequence shown here is derived from an EMBL/GenBank/DDBJ whole genome shotgun (WGS) entry which is preliminary data.</text>
</comment>
<organism evidence="2 3">
    <name type="scientific">Megalurothrips usitatus</name>
    <name type="common">bean blossom thrips</name>
    <dbReference type="NCBI Taxonomy" id="439358"/>
    <lineage>
        <taxon>Eukaryota</taxon>
        <taxon>Metazoa</taxon>
        <taxon>Ecdysozoa</taxon>
        <taxon>Arthropoda</taxon>
        <taxon>Hexapoda</taxon>
        <taxon>Insecta</taxon>
        <taxon>Pterygota</taxon>
        <taxon>Neoptera</taxon>
        <taxon>Paraneoptera</taxon>
        <taxon>Thysanoptera</taxon>
        <taxon>Terebrantia</taxon>
        <taxon>Thripoidea</taxon>
        <taxon>Thripidae</taxon>
        <taxon>Megalurothrips</taxon>
    </lineage>
</organism>
<feature type="compositionally biased region" description="Polar residues" evidence="1">
    <location>
        <begin position="345"/>
        <end position="362"/>
    </location>
</feature>
<feature type="compositionally biased region" description="Low complexity" evidence="1">
    <location>
        <begin position="294"/>
        <end position="314"/>
    </location>
</feature>
<protein>
    <recommendedName>
        <fullName evidence="4">Flocculation protein FLO11-like</fullName>
    </recommendedName>
</protein>
<sequence length="402" mass="42742">MPQLPLSSAVPTLADLASPSSASSDVQEETQPQTTPAPAVETTTPTLSHRLRPRIRFNSTRPRFSVKDYHGRKPGKDGESEASAPSTTAAPSPSRGRVPSRTRGSHRHTTERDSDTSTSTESSRTRYRTKDPLRFNHQRYRSTTSTTSTTTEAPPAPVPDTADAGSEVSTEKSADAKSPVLSRFRPGSGKYYSRYRTSTSTEAPGAPAGSSEGARLPQTTAASKQVEQDVTQEVQEDDEAGDNYPSALPSTAKTHIQRFAGFSVPSSPATHTETDRSDTVRDNEVLPSTLRGKPAAAAVDSAAAAPPAAPTPTAEQSTSGDLADVQIDASTTLSAEDMLLSPSQRVAELTSSPGNHYNSPGTFKSVMPASRRTPLKVSLSTDDPILPIEAFFNSWSKDQKSS</sequence>
<accession>A0AAV7XGI5</accession>
<dbReference type="AlphaFoldDB" id="A0AAV7XGI5"/>
<feature type="compositionally biased region" description="Low complexity" evidence="1">
    <location>
        <begin position="202"/>
        <end position="214"/>
    </location>
</feature>
<evidence type="ECO:0008006" key="4">
    <source>
        <dbReference type="Google" id="ProtNLM"/>
    </source>
</evidence>
<evidence type="ECO:0000256" key="1">
    <source>
        <dbReference type="SAM" id="MobiDB-lite"/>
    </source>
</evidence>
<keyword evidence="3" id="KW-1185">Reference proteome</keyword>